<organism evidence="2 3">
    <name type="scientific">Microbispora hainanensis</name>
    <dbReference type="NCBI Taxonomy" id="568844"/>
    <lineage>
        <taxon>Bacteria</taxon>
        <taxon>Bacillati</taxon>
        <taxon>Actinomycetota</taxon>
        <taxon>Actinomycetes</taxon>
        <taxon>Streptosporangiales</taxon>
        <taxon>Streptosporangiaceae</taxon>
        <taxon>Microbispora</taxon>
    </lineage>
</organism>
<dbReference type="InterPro" id="IPR039429">
    <property type="entry name" value="SHMT-like_dom"/>
</dbReference>
<gene>
    <name evidence="2" type="ORF">OG913_18510</name>
</gene>
<evidence type="ECO:0000313" key="2">
    <source>
        <dbReference type="EMBL" id="WUP78903.1"/>
    </source>
</evidence>
<dbReference type="Pfam" id="PF00464">
    <property type="entry name" value="SHMT"/>
    <property type="match status" value="1"/>
</dbReference>
<dbReference type="SUPFAM" id="SSF53383">
    <property type="entry name" value="PLP-dependent transferases"/>
    <property type="match status" value="1"/>
</dbReference>
<protein>
    <recommendedName>
        <fullName evidence="1">Serine hydroxymethyltransferase-like domain-containing protein</fullName>
    </recommendedName>
</protein>
<proteinExistence type="predicted"/>
<keyword evidence="3" id="KW-1185">Reference proteome</keyword>
<accession>A0ABZ1T2I6</accession>
<feature type="domain" description="Serine hydroxymethyltransferase-like" evidence="1">
    <location>
        <begin position="4"/>
        <end position="49"/>
    </location>
</feature>
<dbReference type="RefSeq" id="WP_328710800.1">
    <property type="nucleotide sequence ID" value="NZ_CP108085.1"/>
</dbReference>
<dbReference type="InterPro" id="IPR015422">
    <property type="entry name" value="PyrdxlP-dep_Trfase_small"/>
</dbReference>
<dbReference type="EMBL" id="CP108085">
    <property type="protein sequence ID" value="WUP78903.1"/>
    <property type="molecule type" value="Genomic_DNA"/>
</dbReference>
<sequence>MPRLRHEFRAYAAAAADNARTLVEGPAAEGLRPVSGGTDTHLALVDLRGAE</sequence>
<evidence type="ECO:0000313" key="3">
    <source>
        <dbReference type="Proteomes" id="UP001432011"/>
    </source>
</evidence>
<dbReference type="Gene3D" id="3.90.1150.10">
    <property type="entry name" value="Aspartate Aminotransferase, domain 1"/>
    <property type="match status" value="1"/>
</dbReference>
<dbReference type="InterPro" id="IPR015424">
    <property type="entry name" value="PyrdxlP-dep_Trfase"/>
</dbReference>
<name>A0ABZ1T2I6_9ACTN</name>
<evidence type="ECO:0000259" key="1">
    <source>
        <dbReference type="Pfam" id="PF00464"/>
    </source>
</evidence>
<dbReference type="Proteomes" id="UP001432011">
    <property type="component" value="Chromosome"/>
</dbReference>
<reference evidence="2" key="1">
    <citation type="submission" date="2022-10" db="EMBL/GenBank/DDBJ databases">
        <title>The complete genomes of actinobacterial strains from the NBC collection.</title>
        <authorList>
            <person name="Joergensen T.S."/>
            <person name="Alvarez Arevalo M."/>
            <person name="Sterndorff E.B."/>
            <person name="Faurdal D."/>
            <person name="Vuksanovic O."/>
            <person name="Mourched A.-S."/>
            <person name="Charusanti P."/>
            <person name="Shaw S."/>
            <person name="Blin K."/>
            <person name="Weber T."/>
        </authorList>
    </citation>
    <scope>NUCLEOTIDE SEQUENCE</scope>
    <source>
        <strain evidence="2">NBC_00254</strain>
    </source>
</reference>